<dbReference type="InterPro" id="IPR053000">
    <property type="entry name" value="WSS1-like_metalloprotease"/>
</dbReference>
<dbReference type="GO" id="GO:0005634">
    <property type="term" value="C:nucleus"/>
    <property type="evidence" value="ECO:0007669"/>
    <property type="project" value="TreeGrafter"/>
</dbReference>
<feature type="domain" description="WLM" evidence="1">
    <location>
        <begin position="34"/>
        <end position="197"/>
    </location>
</feature>
<dbReference type="Pfam" id="PF08325">
    <property type="entry name" value="WLM"/>
    <property type="match status" value="1"/>
</dbReference>
<dbReference type="PANTHER" id="PTHR46622:SF1">
    <property type="entry name" value="DNA-DEPENDENT METALLOPROTEASE WSS1"/>
    <property type="match status" value="1"/>
</dbReference>
<dbReference type="GO" id="GO:0008237">
    <property type="term" value="F:metallopeptidase activity"/>
    <property type="evidence" value="ECO:0007669"/>
    <property type="project" value="TreeGrafter"/>
</dbReference>
<accession>A0A8K0RF42</accession>
<gene>
    <name evidence="2" type="ORF">FB567DRAFT_609820</name>
</gene>
<name>A0A8K0RF42_9PLEO</name>
<organism evidence="2 3">
    <name type="scientific">Paraphoma chrysanthemicola</name>
    <dbReference type="NCBI Taxonomy" id="798071"/>
    <lineage>
        <taxon>Eukaryota</taxon>
        <taxon>Fungi</taxon>
        <taxon>Dikarya</taxon>
        <taxon>Ascomycota</taxon>
        <taxon>Pezizomycotina</taxon>
        <taxon>Dothideomycetes</taxon>
        <taxon>Pleosporomycetidae</taxon>
        <taxon>Pleosporales</taxon>
        <taxon>Pleosporineae</taxon>
        <taxon>Phaeosphaeriaceae</taxon>
        <taxon>Paraphoma</taxon>
    </lineage>
</organism>
<keyword evidence="3" id="KW-1185">Reference proteome</keyword>
<dbReference type="OrthoDB" id="261960at2759"/>
<proteinExistence type="predicted"/>
<evidence type="ECO:0000259" key="1">
    <source>
        <dbReference type="PROSITE" id="PS51397"/>
    </source>
</evidence>
<sequence length="197" mass="22606">MAQQQPKKISSELASSAPEFRKFRNIYKTHELPDAHKSLDGKFTSYSTLKYLPDEEKALKLLRTLACIVQPVMSHHKIVAHALHERIYDGECDIIAINYVRKDDQGTYIRSADTGLYTSIVLSITLRRHKDPSKFYTLEELLDILCHELAHCWHVGHKFNFHLQWASLVVWSGKLKMTLVGSCKLSVRIVILMSKGD</sequence>
<dbReference type="EMBL" id="JAGMVJ010000002">
    <property type="protein sequence ID" value="KAH7093360.1"/>
    <property type="molecule type" value="Genomic_DNA"/>
</dbReference>
<reference evidence="2" key="1">
    <citation type="journal article" date="2021" name="Nat. Commun.">
        <title>Genetic determinants of endophytism in the Arabidopsis root mycobiome.</title>
        <authorList>
            <person name="Mesny F."/>
            <person name="Miyauchi S."/>
            <person name="Thiergart T."/>
            <person name="Pickel B."/>
            <person name="Atanasova L."/>
            <person name="Karlsson M."/>
            <person name="Huettel B."/>
            <person name="Barry K.W."/>
            <person name="Haridas S."/>
            <person name="Chen C."/>
            <person name="Bauer D."/>
            <person name="Andreopoulos W."/>
            <person name="Pangilinan J."/>
            <person name="LaButti K."/>
            <person name="Riley R."/>
            <person name="Lipzen A."/>
            <person name="Clum A."/>
            <person name="Drula E."/>
            <person name="Henrissat B."/>
            <person name="Kohler A."/>
            <person name="Grigoriev I.V."/>
            <person name="Martin F.M."/>
            <person name="Hacquard S."/>
        </authorList>
    </citation>
    <scope>NUCLEOTIDE SEQUENCE</scope>
    <source>
        <strain evidence="2">MPI-SDFR-AT-0120</strain>
    </source>
</reference>
<evidence type="ECO:0000313" key="3">
    <source>
        <dbReference type="Proteomes" id="UP000813461"/>
    </source>
</evidence>
<dbReference type="GO" id="GO:0006281">
    <property type="term" value="P:DNA repair"/>
    <property type="evidence" value="ECO:0007669"/>
    <property type="project" value="TreeGrafter"/>
</dbReference>
<dbReference type="PROSITE" id="PS51397">
    <property type="entry name" value="WLM"/>
    <property type="match status" value="1"/>
</dbReference>
<dbReference type="InterPro" id="IPR013536">
    <property type="entry name" value="WLM_dom"/>
</dbReference>
<comment type="caution">
    <text evidence="2">The sequence shown here is derived from an EMBL/GenBank/DDBJ whole genome shotgun (WGS) entry which is preliminary data.</text>
</comment>
<dbReference type="Proteomes" id="UP000813461">
    <property type="component" value="Unassembled WGS sequence"/>
</dbReference>
<evidence type="ECO:0000313" key="2">
    <source>
        <dbReference type="EMBL" id="KAH7093360.1"/>
    </source>
</evidence>
<protein>
    <submittedName>
        <fullName evidence="2">WLM domain-containing protein</fullName>
    </submittedName>
</protein>
<dbReference type="AlphaFoldDB" id="A0A8K0RF42"/>
<dbReference type="PANTHER" id="PTHR46622">
    <property type="entry name" value="DNA-DEPENDENT METALLOPROTEASE WSS1"/>
    <property type="match status" value="1"/>
</dbReference>